<dbReference type="GO" id="GO:1904680">
    <property type="term" value="F:peptide transmembrane transporter activity"/>
    <property type="evidence" value="ECO:0007669"/>
    <property type="project" value="TreeGrafter"/>
</dbReference>
<dbReference type="Proteomes" id="UP000339249">
    <property type="component" value="Unassembled WGS sequence"/>
</dbReference>
<dbReference type="SUPFAM" id="SSF53850">
    <property type="entry name" value="Periplasmic binding protein-like II"/>
    <property type="match status" value="1"/>
</dbReference>
<organism evidence="2 3">
    <name type="scientific">Raoultella terrigena</name>
    <name type="common">Klebsiella terrigena</name>
    <dbReference type="NCBI Taxonomy" id="577"/>
    <lineage>
        <taxon>Bacteria</taxon>
        <taxon>Pseudomonadati</taxon>
        <taxon>Pseudomonadota</taxon>
        <taxon>Gammaproteobacteria</taxon>
        <taxon>Enterobacterales</taxon>
        <taxon>Enterobacteriaceae</taxon>
        <taxon>Klebsiella/Raoultella group</taxon>
        <taxon>Raoultella</taxon>
    </lineage>
</organism>
<evidence type="ECO:0000259" key="1">
    <source>
        <dbReference type="Pfam" id="PF00496"/>
    </source>
</evidence>
<dbReference type="InterPro" id="IPR000914">
    <property type="entry name" value="SBP_5_dom"/>
</dbReference>
<dbReference type="Gene3D" id="3.40.190.10">
    <property type="entry name" value="Periplasmic binding protein-like II"/>
    <property type="match status" value="1"/>
</dbReference>
<name>A0A4U9CT44_RAOTE</name>
<gene>
    <name evidence="2" type="primary">mppA_2</name>
    <name evidence="2" type="ORF">NCTC9185_00338</name>
</gene>
<dbReference type="Pfam" id="PF00496">
    <property type="entry name" value="SBP_bac_5"/>
    <property type="match status" value="1"/>
</dbReference>
<protein>
    <submittedName>
        <fullName evidence="2">Periplasmic murein peptide-binding protein</fullName>
    </submittedName>
</protein>
<dbReference type="PANTHER" id="PTHR30290:SF23">
    <property type="entry name" value="PERIPLASMIC MUREIN PEPTIDE-BINDING PROTEIN"/>
    <property type="match status" value="1"/>
</dbReference>
<dbReference type="Gene3D" id="3.10.105.10">
    <property type="entry name" value="Dipeptide-binding Protein, Domain 3"/>
    <property type="match status" value="1"/>
</dbReference>
<dbReference type="PANTHER" id="PTHR30290">
    <property type="entry name" value="PERIPLASMIC BINDING COMPONENT OF ABC TRANSPORTER"/>
    <property type="match status" value="1"/>
</dbReference>
<sequence>MALGRPLQLTLLYNTSENHQKIAIAVASMWKKNLGVDVKLQNQEWKTYIDSRNTGNFDVIRASWVGDYNEPSTFLSLLTSTHSGNISRFNDPTYDKILAQAAQETSDKARNDDYNAAEKIIMAKAPIAPIYQYTNGRLIKPWLKGYPITNPEDVAYSRTMYIVKH</sequence>
<evidence type="ECO:0000313" key="3">
    <source>
        <dbReference type="Proteomes" id="UP000339249"/>
    </source>
</evidence>
<proteinExistence type="predicted"/>
<dbReference type="GO" id="GO:0015833">
    <property type="term" value="P:peptide transport"/>
    <property type="evidence" value="ECO:0007669"/>
    <property type="project" value="TreeGrafter"/>
</dbReference>
<dbReference type="EMBL" id="CABDVU010000001">
    <property type="protein sequence ID" value="VTN08461.1"/>
    <property type="molecule type" value="Genomic_DNA"/>
</dbReference>
<feature type="domain" description="Solute-binding protein family 5" evidence="1">
    <location>
        <begin position="9"/>
        <end position="81"/>
    </location>
</feature>
<evidence type="ECO:0000313" key="2">
    <source>
        <dbReference type="EMBL" id="VTN08461.1"/>
    </source>
</evidence>
<accession>A0A4U9CT44</accession>
<dbReference type="AlphaFoldDB" id="A0A4U9CT44"/>
<dbReference type="InterPro" id="IPR039424">
    <property type="entry name" value="SBP_5"/>
</dbReference>
<reference evidence="2 3" key="1">
    <citation type="submission" date="2019-04" db="EMBL/GenBank/DDBJ databases">
        <authorList>
            <consortium name="Pathogen Informatics"/>
        </authorList>
    </citation>
    <scope>NUCLEOTIDE SEQUENCE [LARGE SCALE GENOMIC DNA]</scope>
    <source>
        <strain evidence="2 3">NCTC9185</strain>
    </source>
</reference>
<dbReference type="GO" id="GO:0030288">
    <property type="term" value="C:outer membrane-bounded periplasmic space"/>
    <property type="evidence" value="ECO:0007669"/>
    <property type="project" value="TreeGrafter"/>
</dbReference>